<dbReference type="PANTHER" id="PTHR13026:SF0">
    <property type="entry name" value="RIBOSOMAL RNA PROCESSING 1B"/>
    <property type="match status" value="1"/>
</dbReference>
<evidence type="ECO:0000313" key="6">
    <source>
        <dbReference type="EMBL" id="ORY34723.1"/>
    </source>
</evidence>
<dbReference type="InterPro" id="IPR010301">
    <property type="entry name" value="RRP1"/>
</dbReference>
<proteinExistence type="inferred from homology"/>
<dbReference type="InParanoid" id="A0A1Y2BIW1"/>
<keyword evidence="7" id="KW-1185">Reference proteome</keyword>
<evidence type="ECO:0000256" key="2">
    <source>
        <dbReference type="ARBA" id="ARBA00006374"/>
    </source>
</evidence>
<dbReference type="OrthoDB" id="2019504at2759"/>
<comment type="similarity">
    <text evidence="2">Belongs to the RRP1 family.</text>
</comment>
<organism evidence="6 7">
    <name type="scientific">Naematelia encephala</name>
    <dbReference type="NCBI Taxonomy" id="71784"/>
    <lineage>
        <taxon>Eukaryota</taxon>
        <taxon>Fungi</taxon>
        <taxon>Dikarya</taxon>
        <taxon>Basidiomycota</taxon>
        <taxon>Agaricomycotina</taxon>
        <taxon>Tremellomycetes</taxon>
        <taxon>Tremellales</taxon>
        <taxon>Naemateliaceae</taxon>
        <taxon>Naematelia</taxon>
    </lineage>
</organism>
<evidence type="ECO:0000256" key="1">
    <source>
        <dbReference type="ARBA" id="ARBA00004123"/>
    </source>
</evidence>
<evidence type="ECO:0000313" key="7">
    <source>
        <dbReference type="Proteomes" id="UP000193986"/>
    </source>
</evidence>
<dbReference type="GO" id="GO:0030688">
    <property type="term" value="C:preribosome, small subunit precursor"/>
    <property type="evidence" value="ECO:0007669"/>
    <property type="project" value="InterPro"/>
</dbReference>
<dbReference type="PANTHER" id="PTHR13026">
    <property type="entry name" value="NNP-1 PROTEIN NOVEL NUCLEAR PROTEIN 1 NOP52"/>
    <property type="match status" value="1"/>
</dbReference>
<dbReference type="GO" id="GO:0005634">
    <property type="term" value="C:nucleus"/>
    <property type="evidence" value="ECO:0007669"/>
    <property type="project" value="UniProtKB-SubCell"/>
</dbReference>
<dbReference type="Proteomes" id="UP000193986">
    <property type="component" value="Unassembled WGS sequence"/>
</dbReference>
<sequence>MSTTTLTRKSKGKSRATQNDKVEAALPLGKQLAHTDKQVRDRAIASLVAFVSAGAQDGGPSTSSAGYTPLAEGEMDKLWKGLFYCFWMSDKPLVQQSLASDLAELVLKIQPRPARSKGINLSEEKIELDDERFDAALGFLAGFWRSMVREWHGIDRLRVDKFYMLIRRYVNATFRLLARGGWKEEQVGRVNDVLAGKGGPITVDVSVPKALAGHLSDIYLEELDKVLGLPEVDAQRACPTLSVLGPHIALLALTPTQSIYNRTMSTVFTPLLSALTLASPSTKDIVDRPSKRSKDDPIFPHIVMRSRLAGSDQLASPDKLRKGLVKALFEAAADQSAVETNRRKIYQIVRELDDDEDEDEDA</sequence>
<evidence type="ECO:0000256" key="3">
    <source>
        <dbReference type="ARBA" id="ARBA00022552"/>
    </source>
</evidence>
<feature type="region of interest" description="Disordered" evidence="5">
    <location>
        <begin position="1"/>
        <end position="21"/>
    </location>
</feature>
<dbReference type="STRING" id="71784.A0A1Y2BIW1"/>
<dbReference type="Pfam" id="PF05997">
    <property type="entry name" value="Nop52"/>
    <property type="match status" value="1"/>
</dbReference>
<dbReference type="EMBL" id="MCFC01000002">
    <property type="protein sequence ID" value="ORY34723.1"/>
    <property type="molecule type" value="Genomic_DNA"/>
</dbReference>
<protein>
    <submittedName>
        <fullName evidence="6">Nucleolar protein,Nop52-domain-containing protein</fullName>
    </submittedName>
</protein>
<reference evidence="6 7" key="1">
    <citation type="submission" date="2016-07" db="EMBL/GenBank/DDBJ databases">
        <title>Pervasive Adenine N6-methylation of Active Genes in Fungi.</title>
        <authorList>
            <consortium name="DOE Joint Genome Institute"/>
            <person name="Mondo S.J."/>
            <person name="Dannebaum R.O."/>
            <person name="Kuo R.C."/>
            <person name="Labutti K."/>
            <person name="Haridas S."/>
            <person name="Kuo A."/>
            <person name="Salamov A."/>
            <person name="Ahrendt S.R."/>
            <person name="Lipzen A."/>
            <person name="Sullivan W."/>
            <person name="Andreopoulos W.B."/>
            <person name="Clum A."/>
            <person name="Lindquist E."/>
            <person name="Daum C."/>
            <person name="Ramamoorthy G.K."/>
            <person name="Gryganskyi A."/>
            <person name="Culley D."/>
            <person name="Magnuson J.K."/>
            <person name="James T.Y."/>
            <person name="O'Malley M.A."/>
            <person name="Stajich J.E."/>
            <person name="Spatafora J.W."/>
            <person name="Visel A."/>
            <person name="Grigoriev I.V."/>
        </authorList>
    </citation>
    <scope>NUCLEOTIDE SEQUENCE [LARGE SCALE GENOMIC DNA]</scope>
    <source>
        <strain evidence="6 7">68-887.2</strain>
    </source>
</reference>
<dbReference type="GO" id="GO:0006364">
    <property type="term" value="P:rRNA processing"/>
    <property type="evidence" value="ECO:0007669"/>
    <property type="project" value="UniProtKB-KW"/>
</dbReference>
<evidence type="ECO:0000256" key="4">
    <source>
        <dbReference type="ARBA" id="ARBA00023242"/>
    </source>
</evidence>
<accession>A0A1Y2BIW1</accession>
<comment type="caution">
    <text evidence="6">The sequence shown here is derived from an EMBL/GenBank/DDBJ whole genome shotgun (WGS) entry which is preliminary data.</text>
</comment>
<keyword evidence="3" id="KW-0698">rRNA processing</keyword>
<dbReference type="FunCoup" id="A0A1Y2BIW1">
    <property type="interactions" value="20"/>
</dbReference>
<keyword evidence="4" id="KW-0539">Nucleus</keyword>
<gene>
    <name evidence="6" type="ORF">BCR39DRAFT_514169</name>
</gene>
<comment type="subcellular location">
    <subcellularLocation>
        <location evidence="1">Nucleus</location>
    </subcellularLocation>
</comment>
<dbReference type="AlphaFoldDB" id="A0A1Y2BIW1"/>
<evidence type="ECO:0000256" key="5">
    <source>
        <dbReference type="SAM" id="MobiDB-lite"/>
    </source>
</evidence>
<name>A0A1Y2BIW1_9TREE</name>